<evidence type="ECO:0000256" key="1">
    <source>
        <dbReference type="ARBA" id="ARBA00001933"/>
    </source>
</evidence>
<accession>A0ABS3C2M0</accession>
<evidence type="ECO:0000256" key="3">
    <source>
        <dbReference type="ARBA" id="ARBA00022898"/>
    </source>
</evidence>
<keyword evidence="5" id="KW-0808">Transferase</keyword>
<organism evidence="5 6">
    <name type="scientific">Algoriphagus oliviformis</name>
    <dbReference type="NCBI Taxonomy" id="2811231"/>
    <lineage>
        <taxon>Bacteria</taxon>
        <taxon>Pseudomonadati</taxon>
        <taxon>Bacteroidota</taxon>
        <taxon>Cytophagia</taxon>
        <taxon>Cytophagales</taxon>
        <taxon>Cyclobacteriaceae</taxon>
        <taxon>Algoriphagus</taxon>
    </lineage>
</organism>
<dbReference type="InterPro" id="IPR015421">
    <property type="entry name" value="PyrdxlP-dep_Trfase_major"/>
</dbReference>
<reference evidence="5 6" key="1">
    <citation type="submission" date="2021-03" db="EMBL/GenBank/DDBJ databases">
        <title>novel species isolated from a fishpond in China.</title>
        <authorList>
            <person name="Lu H."/>
            <person name="Cai Z."/>
        </authorList>
    </citation>
    <scope>NUCLEOTIDE SEQUENCE [LARGE SCALE GENOMIC DNA]</scope>
    <source>
        <strain evidence="5 6">H41</strain>
    </source>
</reference>
<keyword evidence="3" id="KW-0663">Pyridoxal phosphate</keyword>
<keyword evidence="5" id="KW-0032">Aminotransferase</keyword>
<dbReference type="RefSeq" id="WP_206578136.1">
    <property type="nucleotide sequence ID" value="NZ_JAFKCT010000003.1"/>
</dbReference>
<dbReference type="Proteomes" id="UP000664317">
    <property type="component" value="Unassembled WGS sequence"/>
</dbReference>
<dbReference type="Gene3D" id="3.90.1150.10">
    <property type="entry name" value="Aspartate Aminotransferase, domain 1"/>
    <property type="match status" value="1"/>
</dbReference>
<evidence type="ECO:0000259" key="4">
    <source>
        <dbReference type="Pfam" id="PF01212"/>
    </source>
</evidence>
<evidence type="ECO:0000256" key="2">
    <source>
        <dbReference type="ARBA" id="ARBA00006966"/>
    </source>
</evidence>
<dbReference type="InterPro" id="IPR015422">
    <property type="entry name" value="PyrdxlP-dep_Trfase_small"/>
</dbReference>
<sequence>MLIDLRSDTVTRPTPGMKEAMFSAPVGDDVFGEDPTVNALEEKIAQRFGMDAALFCPSGTMTNQIAIRLHTGPQREVVCHQHSHIYLYEGGGIMSNSMASVKLLEGNLGKITASQIAAAINPDDVHAPETALVSLENTMNKGGGSIYTLAEIKPIHRLCKEKGIKLHLDGARLFNALVETGENPADWGAHFDTISICLSKGLGCPVGSVLLGSKADIKRARKVRKVFGGGMRQAGFLAAAGIYALDNQVERLKEDHARARALGEMLGSLSVVNEVFPVATNIVIARLEGVSPEDFMKKLAEKDIRSVKFGPDLVRFVTHHDFGNEQLEEFGRRVKEI</sequence>
<keyword evidence="6" id="KW-1185">Reference proteome</keyword>
<dbReference type="InterPro" id="IPR001597">
    <property type="entry name" value="ArAA_b-elim_lyase/Thr_aldolase"/>
</dbReference>
<gene>
    <name evidence="5" type="ORF">J0A68_10355</name>
</gene>
<evidence type="ECO:0000313" key="6">
    <source>
        <dbReference type="Proteomes" id="UP000664317"/>
    </source>
</evidence>
<dbReference type="CDD" id="cd06502">
    <property type="entry name" value="TA_like"/>
    <property type="match status" value="1"/>
</dbReference>
<dbReference type="NCBIfam" id="NF041359">
    <property type="entry name" value="GntG_guanitoxin"/>
    <property type="match status" value="1"/>
</dbReference>
<comment type="cofactor">
    <cofactor evidence="1">
        <name>pyridoxal 5'-phosphate</name>
        <dbReference type="ChEBI" id="CHEBI:597326"/>
    </cofactor>
</comment>
<dbReference type="PANTHER" id="PTHR48097">
    <property type="entry name" value="L-THREONINE ALDOLASE-RELATED"/>
    <property type="match status" value="1"/>
</dbReference>
<comment type="caution">
    <text evidence="5">The sequence shown here is derived from an EMBL/GenBank/DDBJ whole genome shotgun (WGS) entry which is preliminary data.</text>
</comment>
<dbReference type="EMBL" id="JAFKCT010000003">
    <property type="protein sequence ID" value="MBN7811362.1"/>
    <property type="molecule type" value="Genomic_DNA"/>
</dbReference>
<protein>
    <submittedName>
        <fullName evidence="5">Aminotransferase class I/II-fold pyridoxal phosphate-dependent enzyme</fullName>
    </submittedName>
</protein>
<feature type="domain" description="Aromatic amino acid beta-eliminating lyase/threonine aldolase" evidence="4">
    <location>
        <begin position="4"/>
        <end position="286"/>
    </location>
</feature>
<dbReference type="InterPro" id="IPR015424">
    <property type="entry name" value="PyrdxlP-dep_Trfase"/>
</dbReference>
<proteinExistence type="inferred from homology"/>
<comment type="similarity">
    <text evidence="2">Belongs to the threonine aldolase family.</text>
</comment>
<name>A0ABS3C2M0_9BACT</name>
<dbReference type="Pfam" id="PF01212">
    <property type="entry name" value="Beta_elim_lyase"/>
    <property type="match status" value="1"/>
</dbReference>
<dbReference type="Gene3D" id="3.40.640.10">
    <property type="entry name" value="Type I PLP-dependent aspartate aminotransferase-like (Major domain)"/>
    <property type="match status" value="1"/>
</dbReference>
<dbReference type="InterPro" id="IPR023603">
    <property type="entry name" value="Low_specificity_L-TA-like"/>
</dbReference>
<dbReference type="SUPFAM" id="SSF53383">
    <property type="entry name" value="PLP-dependent transferases"/>
    <property type="match status" value="1"/>
</dbReference>
<dbReference type="GO" id="GO:0008483">
    <property type="term" value="F:transaminase activity"/>
    <property type="evidence" value="ECO:0007669"/>
    <property type="project" value="UniProtKB-KW"/>
</dbReference>
<dbReference type="PIRSF" id="PIRSF017617">
    <property type="entry name" value="Thr_aldolase"/>
    <property type="match status" value="1"/>
</dbReference>
<evidence type="ECO:0000313" key="5">
    <source>
        <dbReference type="EMBL" id="MBN7811362.1"/>
    </source>
</evidence>
<dbReference type="PANTHER" id="PTHR48097:SF9">
    <property type="entry name" value="L-THREONINE ALDOLASE"/>
    <property type="match status" value="1"/>
</dbReference>